<sequence length="131" mass="14665">MNIIATSFELISRGGSSAVSGTLVLATACLIVLMVVLTVRRLVIFAGVEKVIFTGRIARKWVLPEHREWQGKAYVTVPAKNALEVDFENRLLQFFPVAWKYERVSEGDEIDVTVQRGRFGGEIRILDIGPF</sequence>
<keyword evidence="1" id="KW-0472">Membrane</keyword>
<reference evidence="2 3" key="1">
    <citation type="journal article" date="2024" name="Chem. Sci.">
        <title>Discovery of megapolipeptins by genome mining of a Burkholderiales bacteria collection.</title>
        <authorList>
            <person name="Paulo B.S."/>
            <person name="Recchia M.J.J."/>
            <person name="Lee S."/>
            <person name="Fergusson C.H."/>
            <person name="Romanowski S.B."/>
            <person name="Hernandez A."/>
            <person name="Krull N."/>
            <person name="Liu D.Y."/>
            <person name="Cavanagh H."/>
            <person name="Bos A."/>
            <person name="Gray C.A."/>
            <person name="Murphy B.T."/>
            <person name="Linington R.G."/>
            <person name="Eustaquio A.S."/>
        </authorList>
    </citation>
    <scope>NUCLEOTIDE SEQUENCE [LARGE SCALE GENOMIC DNA]</scope>
    <source>
        <strain evidence="2 3">RL17-374-BIF-D</strain>
    </source>
</reference>
<keyword evidence="1" id="KW-0812">Transmembrane</keyword>
<accession>A0ABW9CNJ9</accession>
<keyword evidence="3" id="KW-1185">Reference proteome</keyword>
<comment type="caution">
    <text evidence="2">The sequence shown here is derived from an EMBL/GenBank/DDBJ whole genome shotgun (WGS) entry which is preliminary data.</text>
</comment>
<proteinExistence type="predicted"/>
<dbReference type="RefSeq" id="WP_250486700.1">
    <property type="nucleotide sequence ID" value="NZ_JAQQDB010000014.1"/>
</dbReference>
<evidence type="ECO:0000256" key="1">
    <source>
        <dbReference type="SAM" id="Phobius"/>
    </source>
</evidence>
<name>A0ABW9CNJ9_9BURK</name>
<feature type="transmembrane region" description="Helical" evidence="1">
    <location>
        <begin position="18"/>
        <end position="39"/>
    </location>
</feature>
<keyword evidence="1" id="KW-1133">Transmembrane helix</keyword>
<evidence type="ECO:0000313" key="2">
    <source>
        <dbReference type="EMBL" id="MFM0519145.1"/>
    </source>
</evidence>
<protein>
    <recommendedName>
        <fullName evidence="4">NfeD-like C-terminal domain-containing protein</fullName>
    </recommendedName>
</protein>
<dbReference type="EMBL" id="JAQQDB010000014">
    <property type="protein sequence ID" value="MFM0519145.1"/>
    <property type="molecule type" value="Genomic_DNA"/>
</dbReference>
<organism evidence="2 3">
    <name type="scientific">Caballeronia jiangsuensis</name>
    <dbReference type="NCBI Taxonomy" id="1458357"/>
    <lineage>
        <taxon>Bacteria</taxon>
        <taxon>Pseudomonadati</taxon>
        <taxon>Pseudomonadota</taxon>
        <taxon>Betaproteobacteria</taxon>
        <taxon>Burkholderiales</taxon>
        <taxon>Burkholderiaceae</taxon>
        <taxon>Caballeronia</taxon>
    </lineage>
</organism>
<evidence type="ECO:0008006" key="4">
    <source>
        <dbReference type="Google" id="ProtNLM"/>
    </source>
</evidence>
<evidence type="ECO:0000313" key="3">
    <source>
        <dbReference type="Proteomes" id="UP001629462"/>
    </source>
</evidence>
<dbReference type="Proteomes" id="UP001629462">
    <property type="component" value="Unassembled WGS sequence"/>
</dbReference>
<gene>
    <name evidence="2" type="ORF">PQR08_17110</name>
</gene>